<proteinExistence type="predicted"/>
<dbReference type="Proteomes" id="UP000321518">
    <property type="component" value="Unassembled WGS sequence"/>
</dbReference>
<evidence type="ECO:0000313" key="2">
    <source>
        <dbReference type="Proteomes" id="UP000321518"/>
    </source>
</evidence>
<comment type="caution">
    <text evidence="1">The sequence shown here is derived from an EMBL/GenBank/DDBJ whole genome shotgun (WGS) entry which is preliminary data.</text>
</comment>
<dbReference type="EMBL" id="BJWK01000021">
    <property type="protein sequence ID" value="GEM12443.1"/>
    <property type="molecule type" value="Genomic_DNA"/>
</dbReference>
<gene>
    <name evidence="1" type="ORF">Rt10032_c21g6460</name>
</gene>
<organism evidence="1 2">
    <name type="scientific">Rhodotorula toruloides</name>
    <name type="common">Yeast</name>
    <name type="synonym">Rhodosporidium toruloides</name>
    <dbReference type="NCBI Taxonomy" id="5286"/>
    <lineage>
        <taxon>Eukaryota</taxon>
        <taxon>Fungi</taxon>
        <taxon>Dikarya</taxon>
        <taxon>Basidiomycota</taxon>
        <taxon>Pucciniomycotina</taxon>
        <taxon>Microbotryomycetes</taxon>
        <taxon>Sporidiobolales</taxon>
        <taxon>Sporidiobolaceae</taxon>
        <taxon>Rhodotorula</taxon>
    </lineage>
</organism>
<evidence type="ECO:0000313" key="1">
    <source>
        <dbReference type="EMBL" id="GEM12443.1"/>
    </source>
</evidence>
<reference evidence="1 2" key="1">
    <citation type="submission" date="2019-07" db="EMBL/GenBank/DDBJ databases">
        <title>Rhodotorula toruloides NBRC10032 genome sequencing.</title>
        <authorList>
            <person name="Shida Y."/>
            <person name="Takaku H."/>
            <person name="Ogasawara W."/>
            <person name="Mori K."/>
        </authorList>
    </citation>
    <scope>NUCLEOTIDE SEQUENCE [LARGE SCALE GENOMIC DNA]</scope>
    <source>
        <strain evidence="1 2">NBRC10032</strain>
    </source>
</reference>
<dbReference type="AlphaFoldDB" id="A0A511KQ12"/>
<sequence>MFSTAGLKNAQIKIADSARKLGLTPLSSKGNSLDVIKNFDWSSSAGQFGFKILEDGKYRITLRVASPTAAPWTFETSEGDEFDVTGWIGLKENGGSASPESSSAIASISVSLNVFWRFLLPIHLHTSTSVTTT</sequence>
<name>A0A511KQ12_RHOTO</name>
<protein>
    <submittedName>
        <fullName evidence="1">Uncharacterized protein</fullName>
    </submittedName>
</protein>
<accession>A0A511KQ12</accession>